<evidence type="ECO:0000256" key="1">
    <source>
        <dbReference type="SAM" id="Phobius"/>
    </source>
</evidence>
<protein>
    <submittedName>
        <fullName evidence="2">Uncharacterized protein</fullName>
    </submittedName>
</protein>
<keyword evidence="1" id="KW-0812">Transmembrane</keyword>
<dbReference type="AlphaFoldDB" id="A0A075GNI3"/>
<organism evidence="2">
    <name type="scientific">uncultured marine group II/III euryarchaeote KM3_185_B03</name>
    <dbReference type="NCBI Taxonomy" id="1457948"/>
    <lineage>
        <taxon>Archaea</taxon>
        <taxon>Methanobacteriati</taxon>
        <taxon>Methanobacteriota</taxon>
        <taxon>environmental samples</taxon>
    </lineage>
</organism>
<keyword evidence="1" id="KW-0472">Membrane</keyword>
<feature type="transmembrane region" description="Helical" evidence="1">
    <location>
        <begin position="60"/>
        <end position="78"/>
    </location>
</feature>
<accession>A0A075GNI3</accession>
<proteinExistence type="predicted"/>
<feature type="transmembrane region" description="Helical" evidence="1">
    <location>
        <begin position="30"/>
        <end position="48"/>
    </location>
</feature>
<reference evidence="2" key="1">
    <citation type="journal article" date="2014" name="Genome Biol. Evol.">
        <title>Pangenome evidence for extensive interdomain horizontal transfer affecting lineage core and shell genes in uncultured planktonic thaumarchaeota and euryarchaeota.</title>
        <authorList>
            <person name="Deschamps P."/>
            <person name="Zivanovic Y."/>
            <person name="Moreira D."/>
            <person name="Rodriguez-Valera F."/>
            <person name="Lopez-Garcia P."/>
        </authorList>
    </citation>
    <scope>NUCLEOTIDE SEQUENCE</scope>
</reference>
<keyword evidence="1" id="KW-1133">Transmembrane helix</keyword>
<dbReference type="EMBL" id="KF900743">
    <property type="protein sequence ID" value="AIF05546.1"/>
    <property type="molecule type" value="Genomic_DNA"/>
</dbReference>
<name>A0A075GNI3_9EURY</name>
<sequence length="188" mass="20965">MGRARAAHRRQAGDAFLMARLEWHSESREWYRAAALVLVVMLASRAIVRNAVEEPLLTGLHLDWLFLLIALPGFWLAAQGYRLREGRGALLETRGEELLTALEQELLAAGFTPREKQCIFAPSFGLWQQVGRLTLPDGEAEVKELWLSAFFWRSQVALRGNLEGAIVEGALARLAGYAGENEPSPARQ</sequence>
<evidence type="ECO:0000313" key="2">
    <source>
        <dbReference type="EMBL" id="AIF05546.1"/>
    </source>
</evidence>